<dbReference type="RefSeq" id="WP_245137779.1">
    <property type="nucleotide sequence ID" value="NZ_CP128477.1"/>
</dbReference>
<evidence type="ECO:0000259" key="2">
    <source>
        <dbReference type="Pfam" id="PF20349"/>
    </source>
</evidence>
<geneLocation type="plasmid" evidence="3">
    <name>unnamed</name>
</geneLocation>
<feature type="transmembrane region" description="Helical" evidence="1">
    <location>
        <begin position="20"/>
        <end position="43"/>
    </location>
</feature>
<gene>
    <name evidence="3" type="ORF">MKJ03_19005</name>
</gene>
<protein>
    <submittedName>
        <fullName evidence="3">DUF2214 domain-containing protein</fullName>
    </submittedName>
</protein>
<keyword evidence="1" id="KW-0812">Transmembrane</keyword>
<accession>A0ABT0D4T9</accession>
<keyword evidence="4" id="KW-1185">Reference proteome</keyword>
<feature type="transmembrane region" description="Helical" evidence="1">
    <location>
        <begin position="63"/>
        <end position="83"/>
    </location>
</feature>
<organism evidence="3 4">
    <name type="scientific">Peteryoungia algae</name>
    <dbReference type="NCBI Taxonomy" id="2919917"/>
    <lineage>
        <taxon>Bacteria</taxon>
        <taxon>Pseudomonadati</taxon>
        <taxon>Pseudomonadota</taxon>
        <taxon>Alphaproteobacteria</taxon>
        <taxon>Hyphomicrobiales</taxon>
        <taxon>Rhizobiaceae</taxon>
        <taxon>Peteryoungia</taxon>
    </lineage>
</organism>
<evidence type="ECO:0000313" key="3">
    <source>
        <dbReference type="EMBL" id="MCJ8240428.1"/>
    </source>
</evidence>
<proteinExistence type="predicted"/>
<dbReference type="Pfam" id="PF20349">
    <property type="entry name" value="DUF6644"/>
    <property type="match status" value="1"/>
</dbReference>
<name>A0ABT0D4T9_9HYPH</name>
<keyword evidence="1" id="KW-1133">Transmembrane helix</keyword>
<keyword evidence="3" id="KW-0614">Plasmid</keyword>
<feature type="domain" description="DUF6644" evidence="2">
    <location>
        <begin position="24"/>
        <end position="155"/>
    </location>
</feature>
<evidence type="ECO:0000313" key="4">
    <source>
        <dbReference type="Proteomes" id="UP001522662"/>
    </source>
</evidence>
<dbReference type="EMBL" id="JALAYX010000005">
    <property type="protein sequence ID" value="MCJ8240428.1"/>
    <property type="molecule type" value="Genomic_DNA"/>
</dbReference>
<feature type="transmembrane region" description="Helical" evidence="1">
    <location>
        <begin position="95"/>
        <end position="113"/>
    </location>
</feature>
<sequence>MDWLAALGETPVAQALMRWPVLYIFVNASHILSLGMLVGASVILDLRLLGAFARLPLAETLTVLSRIAAVALGFAVLTGAHLFSVRPLDYATNTAFLIKIVLVLLGTANALAVHRSRDWQAMVAGAPATALLRLAALASLVFWLGALLAGRWIGFL</sequence>
<comment type="caution">
    <text evidence="3">The sequence shown here is derived from an EMBL/GenBank/DDBJ whole genome shotgun (WGS) entry which is preliminary data.</text>
</comment>
<reference evidence="3 4" key="1">
    <citation type="submission" date="2022-03" db="EMBL/GenBank/DDBJ databases">
        <title>Rhizobium SSM4.3 sp. nov., isolated from Sediment (Gouqi Island).</title>
        <authorList>
            <person name="Chen G."/>
        </authorList>
    </citation>
    <scope>NUCLEOTIDE SEQUENCE [LARGE SCALE GENOMIC DNA]</scope>
    <source>
        <strain evidence="3 4">SSM4.3</strain>
        <plasmid evidence="3">unnamed</plasmid>
    </source>
</reference>
<dbReference type="InterPro" id="IPR046586">
    <property type="entry name" value="DUF6644"/>
</dbReference>
<feature type="transmembrane region" description="Helical" evidence="1">
    <location>
        <begin position="134"/>
        <end position="153"/>
    </location>
</feature>
<evidence type="ECO:0000256" key="1">
    <source>
        <dbReference type="SAM" id="Phobius"/>
    </source>
</evidence>
<dbReference type="Proteomes" id="UP001522662">
    <property type="component" value="Unassembled WGS sequence"/>
</dbReference>
<keyword evidence="1" id="KW-0472">Membrane</keyword>